<evidence type="ECO:0000256" key="13">
    <source>
        <dbReference type="SAM" id="Phobius"/>
    </source>
</evidence>
<keyword evidence="5 13" id="KW-0812">Transmembrane</keyword>
<dbReference type="PROSITE" id="PS50035">
    <property type="entry name" value="PLD"/>
    <property type="match status" value="2"/>
</dbReference>
<feature type="transmembrane region" description="Helical" evidence="13">
    <location>
        <begin position="53"/>
        <end position="71"/>
    </location>
</feature>
<keyword evidence="4" id="KW-0808">Transferase</keyword>
<evidence type="ECO:0000256" key="3">
    <source>
        <dbReference type="ARBA" id="ARBA00022516"/>
    </source>
</evidence>
<reference evidence="15" key="2">
    <citation type="journal article" date="2021" name="PeerJ">
        <title>Extensive microbial diversity within the chicken gut microbiome revealed by metagenomics and culture.</title>
        <authorList>
            <person name="Gilroy R."/>
            <person name="Ravi A."/>
            <person name="Getino M."/>
            <person name="Pursley I."/>
            <person name="Horton D.L."/>
            <person name="Alikhan N.F."/>
            <person name="Baker D."/>
            <person name="Gharbi K."/>
            <person name="Hall N."/>
            <person name="Watson M."/>
            <person name="Adriaenssens E.M."/>
            <person name="Foster-Nyarko E."/>
            <person name="Jarju S."/>
            <person name="Secka A."/>
            <person name="Antonio M."/>
            <person name="Oren A."/>
            <person name="Chaudhuri R.R."/>
            <person name="La Ragione R."/>
            <person name="Hildebrand F."/>
            <person name="Pallen M.J."/>
        </authorList>
    </citation>
    <scope>NUCLEOTIDE SEQUENCE</scope>
    <source>
        <strain evidence="15">ChiSxjej1B13-7041</strain>
    </source>
</reference>
<dbReference type="SUPFAM" id="SSF56024">
    <property type="entry name" value="Phospholipase D/nuclease"/>
    <property type="match status" value="2"/>
</dbReference>
<name>A0A9D1ELJ0_9FIRM</name>
<comment type="subcellular location">
    <subcellularLocation>
        <location evidence="1">Cell membrane</location>
        <topology evidence="1">Multi-pass membrane protein</topology>
    </subcellularLocation>
</comment>
<dbReference type="InterPro" id="IPR025202">
    <property type="entry name" value="PLD-like_dom"/>
</dbReference>
<sequence>MVSLLIQVGVLLLGATLLQRYLVYLYGFYLALTAVIVIVIINKEGNPDFKLAWMVPMLIIPVFGTILYLFVSMQAGSRNLNKKLTQIIRDTSKYVRQEDRVIAQLEAENPRVASLAKYMNEKAGYPIYRNSTVEYFPLGEDKFRRLVEELKKAERYIFMEYFIVAEGYMWDTVREILVKKAKEGVEVRFMYDGTCALTLLPYGYPAYLESLGIRCKMFGPIKPVLSTVQNNRDHRKIVVIDGHTAFTGGINLADEYINQKMRFGHWKDTAVMVKGEAVRNFTLMFLQMWGVDEKREDYYDYLAVPRLEEFARAPGYVLPYGDSPLDNENVGELVYMDMLNTANRYVHIMTPYLILDHDMITALTYTAKRGVEVIILMPHIPDKVYAFTLAKTYYPELLESGVQIYEYTPGFVHAKVFVSDDDKAVVGTINMDYRSMYLHFECGAYMYKVPEIARIEEDMQNCLEVSQRVTLEDCRRRSPWSRLAGGVLRLIAPLM</sequence>
<evidence type="ECO:0000256" key="5">
    <source>
        <dbReference type="ARBA" id="ARBA00022692"/>
    </source>
</evidence>
<protein>
    <recommendedName>
        <fullName evidence="12">Cardiolipin synthase</fullName>
        <ecNumber evidence="12">2.7.8.-</ecNumber>
    </recommendedName>
</protein>
<dbReference type="AlphaFoldDB" id="A0A9D1ELJ0"/>
<keyword evidence="9 13" id="KW-0472">Membrane</keyword>
<dbReference type="GO" id="GO:0008808">
    <property type="term" value="F:cardiolipin synthase activity"/>
    <property type="evidence" value="ECO:0007669"/>
    <property type="project" value="UniProtKB-UniRule"/>
</dbReference>
<evidence type="ECO:0000313" key="16">
    <source>
        <dbReference type="Proteomes" id="UP000886841"/>
    </source>
</evidence>
<keyword evidence="2" id="KW-1003">Cell membrane</keyword>
<dbReference type="GO" id="GO:0032049">
    <property type="term" value="P:cardiolipin biosynthetic process"/>
    <property type="evidence" value="ECO:0007669"/>
    <property type="project" value="UniProtKB-UniRule"/>
</dbReference>
<feature type="domain" description="PLD phosphodiesterase" evidence="14">
    <location>
        <begin position="229"/>
        <end position="256"/>
    </location>
</feature>
<evidence type="ECO:0000256" key="8">
    <source>
        <dbReference type="ARBA" id="ARBA00023098"/>
    </source>
</evidence>
<evidence type="ECO:0000256" key="1">
    <source>
        <dbReference type="ARBA" id="ARBA00004651"/>
    </source>
</evidence>
<proteinExistence type="predicted"/>
<evidence type="ECO:0000256" key="11">
    <source>
        <dbReference type="ARBA" id="ARBA00023264"/>
    </source>
</evidence>
<organism evidence="15 16">
    <name type="scientific">Candidatus Egerieimonas intestinavium</name>
    <dbReference type="NCBI Taxonomy" id="2840777"/>
    <lineage>
        <taxon>Bacteria</taxon>
        <taxon>Bacillati</taxon>
        <taxon>Bacillota</taxon>
        <taxon>Clostridia</taxon>
        <taxon>Lachnospirales</taxon>
        <taxon>Lachnospiraceae</taxon>
        <taxon>Lachnospiraceae incertae sedis</taxon>
        <taxon>Candidatus Egerieimonas</taxon>
    </lineage>
</organism>
<keyword evidence="10" id="KW-0594">Phospholipid biosynthesis</keyword>
<keyword evidence="7 13" id="KW-1133">Transmembrane helix</keyword>
<evidence type="ECO:0000256" key="12">
    <source>
        <dbReference type="NCBIfam" id="TIGR04265"/>
    </source>
</evidence>
<evidence type="ECO:0000313" key="15">
    <source>
        <dbReference type="EMBL" id="HIR94278.1"/>
    </source>
</evidence>
<comment type="caution">
    <text evidence="15">The sequence shown here is derived from an EMBL/GenBank/DDBJ whole genome shotgun (WGS) entry which is preliminary data.</text>
</comment>
<keyword evidence="11" id="KW-1208">Phospholipid metabolism</keyword>
<accession>A0A9D1ELJ0</accession>
<keyword evidence="8" id="KW-0443">Lipid metabolism</keyword>
<dbReference type="InterPro" id="IPR022924">
    <property type="entry name" value="Cardiolipin_synthase"/>
</dbReference>
<evidence type="ECO:0000256" key="2">
    <source>
        <dbReference type="ARBA" id="ARBA00022475"/>
    </source>
</evidence>
<feature type="domain" description="PLD phosphodiesterase" evidence="14">
    <location>
        <begin position="408"/>
        <end position="435"/>
    </location>
</feature>
<dbReference type="CDD" id="cd09154">
    <property type="entry name" value="PLDc_SMU_988_like_1"/>
    <property type="match status" value="1"/>
</dbReference>
<evidence type="ECO:0000259" key="14">
    <source>
        <dbReference type="PROSITE" id="PS50035"/>
    </source>
</evidence>
<dbReference type="InterPro" id="IPR027379">
    <property type="entry name" value="CLS_N"/>
</dbReference>
<dbReference type="EC" id="2.7.8.-" evidence="12"/>
<dbReference type="NCBIfam" id="TIGR04265">
    <property type="entry name" value="bac_cardiolipin"/>
    <property type="match status" value="1"/>
</dbReference>
<evidence type="ECO:0000256" key="4">
    <source>
        <dbReference type="ARBA" id="ARBA00022679"/>
    </source>
</evidence>
<dbReference type="PANTHER" id="PTHR21248:SF22">
    <property type="entry name" value="PHOSPHOLIPASE D"/>
    <property type="match status" value="1"/>
</dbReference>
<keyword evidence="6" id="KW-0677">Repeat</keyword>
<feature type="transmembrane region" description="Helical" evidence="13">
    <location>
        <begin position="21"/>
        <end position="41"/>
    </location>
</feature>
<dbReference type="Gene3D" id="3.30.870.10">
    <property type="entry name" value="Endonuclease Chain A"/>
    <property type="match status" value="2"/>
</dbReference>
<reference evidence="15" key="1">
    <citation type="submission" date="2020-10" db="EMBL/GenBank/DDBJ databases">
        <authorList>
            <person name="Gilroy R."/>
        </authorList>
    </citation>
    <scope>NUCLEOTIDE SEQUENCE</scope>
    <source>
        <strain evidence="15">ChiSxjej1B13-7041</strain>
    </source>
</reference>
<dbReference type="SMART" id="SM00155">
    <property type="entry name" value="PLDc"/>
    <property type="match status" value="2"/>
</dbReference>
<dbReference type="PANTHER" id="PTHR21248">
    <property type="entry name" value="CARDIOLIPIN SYNTHASE"/>
    <property type="match status" value="1"/>
</dbReference>
<evidence type="ECO:0000256" key="7">
    <source>
        <dbReference type="ARBA" id="ARBA00022989"/>
    </source>
</evidence>
<gene>
    <name evidence="15" type="primary">cls</name>
    <name evidence="15" type="ORF">IAB98_12755</name>
</gene>
<dbReference type="InterPro" id="IPR001736">
    <property type="entry name" value="PLipase_D/transphosphatidylase"/>
</dbReference>
<evidence type="ECO:0000256" key="6">
    <source>
        <dbReference type="ARBA" id="ARBA00022737"/>
    </source>
</evidence>
<dbReference type="Pfam" id="PF13091">
    <property type="entry name" value="PLDc_2"/>
    <property type="match status" value="2"/>
</dbReference>
<dbReference type="GO" id="GO:0005886">
    <property type="term" value="C:plasma membrane"/>
    <property type="evidence" value="ECO:0007669"/>
    <property type="project" value="UniProtKB-SubCell"/>
</dbReference>
<evidence type="ECO:0000256" key="9">
    <source>
        <dbReference type="ARBA" id="ARBA00023136"/>
    </source>
</evidence>
<keyword evidence="3" id="KW-0444">Lipid biosynthesis</keyword>
<dbReference type="Proteomes" id="UP000886841">
    <property type="component" value="Unassembled WGS sequence"/>
</dbReference>
<evidence type="ECO:0000256" key="10">
    <source>
        <dbReference type="ARBA" id="ARBA00023209"/>
    </source>
</evidence>
<dbReference type="EMBL" id="DVHU01000113">
    <property type="protein sequence ID" value="HIR94278.1"/>
    <property type="molecule type" value="Genomic_DNA"/>
</dbReference>
<dbReference type="Pfam" id="PF13396">
    <property type="entry name" value="PLDc_N"/>
    <property type="match status" value="1"/>
</dbReference>
<dbReference type="CDD" id="cd09160">
    <property type="entry name" value="PLDc_SMU_988_like_2"/>
    <property type="match status" value="1"/>
</dbReference>